<dbReference type="AlphaFoldDB" id="A0A5C6NXW5"/>
<keyword evidence="2" id="KW-1185">Reference proteome</keyword>
<proteinExistence type="predicted"/>
<dbReference type="Proteomes" id="UP000324091">
    <property type="component" value="Chromosome 16"/>
</dbReference>
<accession>A0A5C6NXW5</accession>
<sequence>MFMCYSTSKTKELILDFKKARGDTHDPIHINRMAVERVSSFKFLGTHILEDLSWTTNTPASQGHHFQPSLFSLLLSGRRFRTLRTRPSRLKNSFFSRAVSLLNSS</sequence>
<dbReference type="EMBL" id="RHFK02000008">
    <property type="protein sequence ID" value="TWW71678.1"/>
    <property type="molecule type" value="Genomic_DNA"/>
</dbReference>
<gene>
    <name evidence="1" type="ORF">D4764_16G0001750</name>
</gene>
<reference evidence="1 2" key="1">
    <citation type="submission" date="2019-04" db="EMBL/GenBank/DDBJ databases">
        <title>Chromosome genome assembly for Takifugu flavidus.</title>
        <authorList>
            <person name="Xiao S."/>
        </authorList>
    </citation>
    <scope>NUCLEOTIDE SEQUENCE [LARGE SCALE GENOMIC DNA]</scope>
    <source>
        <strain evidence="1">HTHZ2018</strain>
        <tissue evidence="1">Muscle</tissue>
    </source>
</reference>
<organism evidence="1 2">
    <name type="scientific">Takifugu flavidus</name>
    <name type="common">sansaifugu</name>
    <dbReference type="NCBI Taxonomy" id="433684"/>
    <lineage>
        <taxon>Eukaryota</taxon>
        <taxon>Metazoa</taxon>
        <taxon>Chordata</taxon>
        <taxon>Craniata</taxon>
        <taxon>Vertebrata</taxon>
        <taxon>Euteleostomi</taxon>
        <taxon>Actinopterygii</taxon>
        <taxon>Neopterygii</taxon>
        <taxon>Teleostei</taxon>
        <taxon>Neoteleostei</taxon>
        <taxon>Acanthomorphata</taxon>
        <taxon>Eupercaria</taxon>
        <taxon>Tetraodontiformes</taxon>
        <taxon>Tetradontoidea</taxon>
        <taxon>Tetraodontidae</taxon>
        <taxon>Takifugu</taxon>
    </lineage>
</organism>
<evidence type="ECO:0000313" key="1">
    <source>
        <dbReference type="EMBL" id="TWW71678.1"/>
    </source>
</evidence>
<evidence type="ECO:0000313" key="2">
    <source>
        <dbReference type="Proteomes" id="UP000324091"/>
    </source>
</evidence>
<protein>
    <submittedName>
        <fullName evidence="1">Uncharacterized protein</fullName>
    </submittedName>
</protein>
<comment type="caution">
    <text evidence="1">The sequence shown here is derived from an EMBL/GenBank/DDBJ whole genome shotgun (WGS) entry which is preliminary data.</text>
</comment>
<name>A0A5C6NXW5_9TELE</name>